<dbReference type="OrthoDB" id="164847at2"/>
<dbReference type="Proteomes" id="UP000198806">
    <property type="component" value="Unassembled WGS sequence"/>
</dbReference>
<evidence type="ECO:0000313" key="1">
    <source>
        <dbReference type="EMBL" id="SFO28640.1"/>
    </source>
</evidence>
<reference evidence="1 2" key="1">
    <citation type="submission" date="2016-10" db="EMBL/GenBank/DDBJ databases">
        <authorList>
            <person name="de Groot N.N."/>
        </authorList>
    </citation>
    <scope>NUCLEOTIDE SEQUENCE [LARGE SCALE GENOMIC DNA]</scope>
    <source>
        <strain evidence="1 2">DSM 1283</strain>
    </source>
</reference>
<sequence>MKKYIIDRFEDIYAICEQEDQSFLHILRSKLPECIKEGDCIIEKEDGTFSIDVNEKLEREHRIREKMNHLFE</sequence>
<dbReference type="EMBL" id="FOWD01000016">
    <property type="protein sequence ID" value="SFO28640.1"/>
    <property type="molecule type" value="Genomic_DNA"/>
</dbReference>
<dbReference type="STRING" id="1527.SAMN04489757_11661"/>
<keyword evidence="2" id="KW-1185">Reference proteome</keyword>
<organism evidence="1 2">
    <name type="scientific">Anaerocolumna aminovalerica</name>
    <dbReference type="NCBI Taxonomy" id="1527"/>
    <lineage>
        <taxon>Bacteria</taxon>
        <taxon>Bacillati</taxon>
        <taxon>Bacillota</taxon>
        <taxon>Clostridia</taxon>
        <taxon>Lachnospirales</taxon>
        <taxon>Lachnospiraceae</taxon>
        <taxon>Anaerocolumna</taxon>
    </lineage>
</organism>
<evidence type="ECO:0008006" key="3">
    <source>
        <dbReference type="Google" id="ProtNLM"/>
    </source>
</evidence>
<dbReference type="Pfam" id="PF11213">
    <property type="entry name" value="DUF3006"/>
    <property type="match status" value="1"/>
</dbReference>
<protein>
    <recommendedName>
        <fullName evidence="3">DUF3006 domain-containing protein</fullName>
    </recommendedName>
</protein>
<dbReference type="RefSeq" id="WP_091686789.1">
    <property type="nucleotide sequence ID" value="NZ_BAABFM010000020.1"/>
</dbReference>
<dbReference type="InterPro" id="IPR021377">
    <property type="entry name" value="DUF3006"/>
</dbReference>
<evidence type="ECO:0000313" key="2">
    <source>
        <dbReference type="Proteomes" id="UP000198806"/>
    </source>
</evidence>
<proteinExistence type="predicted"/>
<name>A0A1I5FXY6_9FIRM</name>
<accession>A0A1I5FXY6</accession>
<gene>
    <name evidence="1" type="ORF">SAMN04489757_11661</name>
</gene>
<dbReference type="AlphaFoldDB" id="A0A1I5FXY6"/>